<dbReference type="InterPro" id="IPR029787">
    <property type="entry name" value="Nucleotide_cyclase"/>
</dbReference>
<dbReference type="InterPro" id="IPR000160">
    <property type="entry name" value="GGDEF_dom"/>
</dbReference>
<dbReference type="GO" id="GO:0052621">
    <property type="term" value="F:diguanylate cyclase activity"/>
    <property type="evidence" value="ECO:0007669"/>
    <property type="project" value="UniProtKB-EC"/>
</dbReference>
<organism evidence="6 7">
    <name type="scientific">Simiduia curdlanivorans</name>
    <dbReference type="NCBI Taxonomy" id="1492769"/>
    <lineage>
        <taxon>Bacteria</taxon>
        <taxon>Pseudomonadati</taxon>
        <taxon>Pseudomonadota</taxon>
        <taxon>Gammaproteobacteria</taxon>
        <taxon>Cellvibrionales</taxon>
        <taxon>Cellvibrionaceae</taxon>
        <taxon>Simiduia</taxon>
    </lineage>
</organism>
<feature type="chain" id="PRO_5045573796" description="diguanylate cyclase" evidence="4">
    <location>
        <begin position="35"/>
        <end position="642"/>
    </location>
</feature>
<dbReference type="InterPro" id="IPR043128">
    <property type="entry name" value="Rev_trsase/Diguanyl_cyclase"/>
</dbReference>
<reference evidence="7" key="1">
    <citation type="journal article" date="2019" name="Int. J. Syst. Evol. Microbiol.">
        <title>The Global Catalogue of Microorganisms (GCM) 10K type strain sequencing project: providing services to taxonomists for standard genome sequencing and annotation.</title>
        <authorList>
            <consortium name="The Broad Institute Genomics Platform"/>
            <consortium name="The Broad Institute Genome Sequencing Center for Infectious Disease"/>
            <person name="Wu L."/>
            <person name="Ma J."/>
        </authorList>
    </citation>
    <scope>NUCLEOTIDE SEQUENCE [LARGE SCALE GENOMIC DNA]</scope>
    <source>
        <strain evidence="7">CECT 8570</strain>
    </source>
</reference>
<dbReference type="Proteomes" id="UP001595840">
    <property type="component" value="Unassembled WGS sequence"/>
</dbReference>
<feature type="signal peptide" evidence="4">
    <location>
        <begin position="1"/>
        <end position="34"/>
    </location>
</feature>
<dbReference type="Gene3D" id="3.30.70.270">
    <property type="match status" value="1"/>
</dbReference>
<dbReference type="EC" id="2.7.7.65" evidence="1"/>
<dbReference type="SMART" id="SM00267">
    <property type="entry name" value="GGDEF"/>
    <property type="match status" value="1"/>
</dbReference>
<keyword evidence="4" id="KW-0732">Signal</keyword>
<feature type="domain" description="GGDEF" evidence="5">
    <location>
        <begin position="509"/>
        <end position="642"/>
    </location>
</feature>
<comment type="caution">
    <text evidence="6">The sequence shown here is derived from an EMBL/GenBank/DDBJ whole genome shotgun (WGS) entry which is preliminary data.</text>
</comment>
<accession>A0ABV8V354</accession>
<dbReference type="PANTHER" id="PTHR45138">
    <property type="entry name" value="REGULATORY COMPONENTS OF SENSORY TRANSDUCTION SYSTEM"/>
    <property type="match status" value="1"/>
</dbReference>
<dbReference type="Pfam" id="PF00990">
    <property type="entry name" value="GGDEF"/>
    <property type="match status" value="1"/>
</dbReference>
<keyword evidence="3" id="KW-0812">Transmembrane</keyword>
<dbReference type="RefSeq" id="WP_290260627.1">
    <property type="nucleotide sequence ID" value="NZ_JAUFQG010000004.1"/>
</dbReference>
<comment type="catalytic activity">
    <reaction evidence="2">
        <text>2 GTP = 3',3'-c-di-GMP + 2 diphosphate</text>
        <dbReference type="Rhea" id="RHEA:24898"/>
        <dbReference type="ChEBI" id="CHEBI:33019"/>
        <dbReference type="ChEBI" id="CHEBI:37565"/>
        <dbReference type="ChEBI" id="CHEBI:58805"/>
        <dbReference type="EC" id="2.7.7.65"/>
    </reaction>
</comment>
<name>A0ABV8V354_9GAMM</name>
<feature type="transmembrane region" description="Helical" evidence="3">
    <location>
        <begin position="446"/>
        <end position="466"/>
    </location>
</feature>
<keyword evidence="6" id="KW-0808">Transferase</keyword>
<evidence type="ECO:0000256" key="1">
    <source>
        <dbReference type="ARBA" id="ARBA00012528"/>
    </source>
</evidence>
<evidence type="ECO:0000259" key="5">
    <source>
        <dbReference type="PROSITE" id="PS50887"/>
    </source>
</evidence>
<evidence type="ECO:0000256" key="3">
    <source>
        <dbReference type="SAM" id="Phobius"/>
    </source>
</evidence>
<evidence type="ECO:0000313" key="7">
    <source>
        <dbReference type="Proteomes" id="UP001595840"/>
    </source>
</evidence>
<dbReference type="PROSITE" id="PS50887">
    <property type="entry name" value="GGDEF"/>
    <property type="match status" value="1"/>
</dbReference>
<keyword evidence="6" id="KW-0548">Nucleotidyltransferase</keyword>
<dbReference type="CDD" id="cd01949">
    <property type="entry name" value="GGDEF"/>
    <property type="match status" value="1"/>
</dbReference>
<keyword evidence="3" id="KW-1133">Transmembrane helix</keyword>
<protein>
    <recommendedName>
        <fullName evidence="1">diguanylate cyclase</fullName>
        <ecNumber evidence="1">2.7.7.65</ecNumber>
    </recommendedName>
</protein>
<sequence length="642" mass="72795">MFASQQTNINNRIIRLAIMMFMWASLSLSAPSFAEPDEFDQRSIDAQFTELENSELIGGRDIYLEKLALLKSRLNPNDPLQQMRYRQLACWYQPEETALQIQAAIANASTWMREASALKNITAEAEFLLCRGWFRQFGNDMAGAKMDFETALKIAEMSEHRRLIADALSSRGELLSNQGDLALALEDLQVAYQMYHLLGNRYWSAYTLSMVANTYRRMGDLSRAKTLLEEVVDLYQARGDIESVMDTNYILALTYDDLGEYARALAIYMDVLKYYQNNKVPHGQLTSYIAIADNRLRAGDSGAAASALQSAEPLLDKDYDASSWALWHLFSAYLDVANKKYADALMHLENASPIVVALDNNRYLSWVQKLQADVYGALGRWQQAFESLQAYQATSDLLSSKLRDQTSTRMRIEFDTARKEAENQALKSEQTVRESRIIALQEKRRWQVAVISLSMVVLIFIALFGLRQWRRSKHLHIIAMTDELTRLPNRRSIYVCGNAELEQARKQGTAFSIIVFDVDHFKRINDTWGHNVGDRVLQKIAEYSQLALRKNDKIGRTGGEEFLAILPGADTEQAVEVAQRLCACVEDMDMRAVADDLAITISLGVAQLRDADKDLSKLMQRADSALYMAKHAGRNRVEVATE</sequence>
<dbReference type="PANTHER" id="PTHR45138:SF9">
    <property type="entry name" value="DIGUANYLATE CYCLASE DGCM-RELATED"/>
    <property type="match status" value="1"/>
</dbReference>
<evidence type="ECO:0000313" key="6">
    <source>
        <dbReference type="EMBL" id="MFC4362341.1"/>
    </source>
</evidence>
<dbReference type="Gene3D" id="1.25.40.10">
    <property type="entry name" value="Tetratricopeptide repeat domain"/>
    <property type="match status" value="2"/>
</dbReference>
<dbReference type="NCBIfam" id="TIGR00254">
    <property type="entry name" value="GGDEF"/>
    <property type="match status" value="1"/>
</dbReference>
<dbReference type="Pfam" id="PF13424">
    <property type="entry name" value="TPR_12"/>
    <property type="match status" value="1"/>
</dbReference>
<dbReference type="SUPFAM" id="SSF55073">
    <property type="entry name" value="Nucleotide cyclase"/>
    <property type="match status" value="1"/>
</dbReference>
<proteinExistence type="predicted"/>
<dbReference type="InterPro" id="IPR011990">
    <property type="entry name" value="TPR-like_helical_dom_sf"/>
</dbReference>
<gene>
    <name evidence="6" type="ORF">ACFOX3_08505</name>
</gene>
<dbReference type="Pfam" id="PF13181">
    <property type="entry name" value="TPR_8"/>
    <property type="match status" value="1"/>
</dbReference>
<evidence type="ECO:0000256" key="4">
    <source>
        <dbReference type="SAM" id="SignalP"/>
    </source>
</evidence>
<dbReference type="InterPro" id="IPR050469">
    <property type="entry name" value="Diguanylate_Cyclase"/>
</dbReference>
<dbReference type="EMBL" id="JBHSCX010000006">
    <property type="protein sequence ID" value="MFC4362341.1"/>
    <property type="molecule type" value="Genomic_DNA"/>
</dbReference>
<keyword evidence="3" id="KW-0472">Membrane</keyword>
<dbReference type="InterPro" id="IPR019734">
    <property type="entry name" value="TPR_rpt"/>
</dbReference>
<keyword evidence="7" id="KW-1185">Reference proteome</keyword>
<dbReference type="SMART" id="SM00028">
    <property type="entry name" value="TPR"/>
    <property type="match status" value="4"/>
</dbReference>
<evidence type="ECO:0000256" key="2">
    <source>
        <dbReference type="ARBA" id="ARBA00034247"/>
    </source>
</evidence>
<dbReference type="SUPFAM" id="SSF48452">
    <property type="entry name" value="TPR-like"/>
    <property type="match status" value="1"/>
</dbReference>